<sequence>MKTKLLYLFLIAFLAFSCDDGDKNPDKTLIGTWELASRGSEFDFASTFIISADGTIKGMNTIRKKDSRTVLGYQSVFSGSYTIEGTILIIKRNEVAYLTNPDLDYVDKEDLTSIEGDLGENWYTINDSFTKLYYSCGPGELCSPPKPYLKIK</sequence>
<evidence type="ECO:0008006" key="4">
    <source>
        <dbReference type="Google" id="ProtNLM"/>
    </source>
</evidence>
<evidence type="ECO:0000256" key="1">
    <source>
        <dbReference type="SAM" id="SignalP"/>
    </source>
</evidence>
<dbReference type="PROSITE" id="PS51257">
    <property type="entry name" value="PROKAR_LIPOPROTEIN"/>
    <property type="match status" value="1"/>
</dbReference>
<organism evidence="2 3">
    <name type="scientific">Algoriphagus chordae</name>
    <dbReference type="NCBI Taxonomy" id="237019"/>
    <lineage>
        <taxon>Bacteria</taxon>
        <taxon>Pseudomonadati</taxon>
        <taxon>Bacteroidota</taxon>
        <taxon>Cytophagia</taxon>
        <taxon>Cytophagales</taxon>
        <taxon>Cyclobacteriaceae</taxon>
        <taxon>Algoriphagus</taxon>
    </lineage>
</organism>
<gene>
    <name evidence="2" type="ORF">LV85_01016</name>
</gene>
<reference evidence="2 3" key="1">
    <citation type="submission" date="2018-06" db="EMBL/GenBank/DDBJ databases">
        <title>Genomic Encyclopedia of Archaeal and Bacterial Type Strains, Phase II (KMG-II): from individual species to whole genera.</title>
        <authorList>
            <person name="Goeker M."/>
        </authorList>
    </citation>
    <scope>NUCLEOTIDE SEQUENCE [LARGE SCALE GENOMIC DNA]</scope>
    <source>
        <strain evidence="2 3">DSM 19830</strain>
    </source>
</reference>
<evidence type="ECO:0000313" key="2">
    <source>
        <dbReference type="EMBL" id="PZX55791.1"/>
    </source>
</evidence>
<feature type="signal peptide" evidence="1">
    <location>
        <begin position="1"/>
        <end position="20"/>
    </location>
</feature>
<proteinExistence type="predicted"/>
<comment type="caution">
    <text evidence="2">The sequence shown here is derived from an EMBL/GenBank/DDBJ whole genome shotgun (WGS) entry which is preliminary data.</text>
</comment>
<dbReference type="RefSeq" id="WP_111317085.1">
    <property type="nucleotide sequence ID" value="NZ_QKZT01000003.1"/>
</dbReference>
<feature type="chain" id="PRO_5016044720" description="Lipocalin-like protein" evidence="1">
    <location>
        <begin position="21"/>
        <end position="152"/>
    </location>
</feature>
<accession>A0A2W7R6M6</accession>
<dbReference type="Proteomes" id="UP000248882">
    <property type="component" value="Unassembled WGS sequence"/>
</dbReference>
<name>A0A2W7R6M6_9BACT</name>
<dbReference type="EMBL" id="QKZT01000003">
    <property type="protein sequence ID" value="PZX55791.1"/>
    <property type="molecule type" value="Genomic_DNA"/>
</dbReference>
<evidence type="ECO:0000313" key="3">
    <source>
        <dbReference type="Proteomes" id="UP000248882"/>
    </source>
</evidence>
<keyword evidence="3" id="KW-1185">Reference proteome</keyword>
<protein>
    <recommendedName>
        <fullName evidence="4">Lipocalin-like protein</fullName>
    </recommendedName>
</protein>
<keyword evidence="1" id="KW-0732">Signal</keyword>
<dbReference type="OrthoDB" id="825378at2"/>
<dbReference type="AlphaFoldDB" id="A0A2W7R6M6"/>